<dbReference type="Proteomes" id="UP000029878">
    <property type="component" value="Unassembled WGS sequence"/>
</dbReference>
<comment type="caution">
    <text evidence="1">The sequence shown here is derived from an EMBL/GenBank/DDBJ whole genome shotgun (WGS) entry which is preliminary data.</text>
</comment>
<evidence type="ECO:0000313" key="1">
    <source>
        <dbReference type="EMBL" id="TLD79347.1"/>
    </source>
</evidence>
<evidence type="ECO:0000313" key="2">
    <source>
        <dbReference type="Proteomes" id="UP000029878"/>
    </source>
</evidence>
<dbReference type="AlphaFoldDB" id="A0A4U8S147"/>
<dbReference type="OrthoDB" id="1817428at2"/>
<dbReference type="SUPFAM" id="SSF52058">
    <property type="entry name" value="L domain-like"/>
    <property type="match status" value="2"/>
</dbReference>
<dbReference type="InterPro" id="IPR026906">
    <property type="entry name" value="LRR_5"/>
</dbReference>
<name>A0A4U8S147_9HELI</name>
<dbReference type="RefSeq" id="WP_138069946.1">
    <property type="nucleotide sequence ID" value="NZ_JRPL02000065.1"/>
</dbReference>
<reference evidence="1 2" key="1">
    <citation type="journal article" date="2014" name="Genome Announc.">
        <title>Draft genome sequences of eight enterohepatic helicobacter species isolated from both laboratory and wild rodents.</title>
        <authorList>
            <person name="Sheh A."/>
            <person name="Shen Z."/>
            <person name="Fox J.G."/>
        </authorList>
    </citation>
    <scope>NUCLEOTIDE SEQUENCE [LARGE SCALE GENOMIC DNA]</scope>
    <source>
        <strain evidence="1 2">ATCC 700114</strain>
    </source>
</reference>
<dbReference type="PANTHER" id="PTHR45661:SF3">
    <property type="entry name" value="IG-LIKE DOMAIN-CONTAINING PROTEIN"/>
    <property type="match status" value="1"/>
</dbReference>
<sequence>SLKFIEHWVFSDCSSLKSVKLNEGLEVIENYAFLECKSLEEISLPDSLKEIREDAFLEVYNLKRIHISKNHEYFGYENNVLYEKKSKFVIAVANIQESISFPECIKKIGHHKLAGSSTLEEIIFPTSLKEIERYAFEDCSSIKSLKFNEGLEVIKNYAFSGCQSLEEISLPDSLKEIREGAFLEVYNLKRIYISKNHEYFGYENNVLYNKKKRKSVIAITNASEGITFPKYITAIPEDIFKNPNLSKVVFENKNYKISEEQYFAERLRESIRAHQKEFALNKAKKEKVAEIISVSFDGILQEIAKNYGVEFIIESKKCNQEKIVCILKIEKHTKILTTIKIKNPRFKEQFESFVKLVADKESTFESLQDFTKKHKNISFNKVFALHSYIPFIKLLQPDKEFLSLGLENLRVKIPQGTEVIPNKAFYKLKSLAFVELNDDLKEIDLQAFYGCKSLGEITLPNSVTTIGWQAFKESGIKQINLPESIKKISSWIFANCNSLQVVYGTKDSLAKKLAKSLGVKYIEIQE</sequence>
<proteinExistence type="predicted"/>
<dbReference type="Pfam" id="PF13306">
    <property type="entry name" value="LRR_5"/>
    <property type="match status" value="4"/>
</dbReference>
<accession>A0A4U8S147</accession>
<dbReference type="Gene3D" id="3.80.10.10">
    <property type="entry name" value="Ribonuclease Inhibitor"/>
    <property type="match status" value="3"/>
</dbReference>
<dbReference type="InterPro" id="IPR032675">
    <property type="entry name" value="LRR_dom_sf"/>
</dbReference>
<feature type="non-terminal residue" evidence="1">
    <location>
        <position position="1"/>
    </location>
</feature>
<gene>
    <name evidence="1" type="ORF">LS81_010635</name>
</gene>
<dbReference type="InterPro" id="IPR053139">
    <property type="entry name" value="Surface_bspA-like"/>
</dbReference>
<dbReference type="PANTHER" id="PTHR45661">
    <property type="entry name" value="SURFACE ANTIGEN"/>
    <property type="match status" value="1"/>
</dbReference>
<protein>
    <submittedName>
        <fullName evidence="1">Leucine-rich repeat domain-containing protein</fullName>
    </submittedName>
</protein>
<organism evidence="1 2">
    <name type="scientific">Helicobacter trogontum</name>
    <dbReference type="NCBI Taxonomy" id="50960"/>
    <lineage>
        <taxon>Bacteria</taxon>
        <taxon>Pseudomonadati</taxon>
        <taxon>Campylobacterota</taxon>
        <taxon>Epsilonproteobacteria</taxon>
        <taxon>Campylobacterales</taxon>
        <taxon>Helicobacteraceae</taxon>
        <taxon>Helicobacter</taxon>
    </lineage>
</organism>
<dbReference type="EMBL" id="JRPL02000065">
    <property type="protein sequence ID" value="TLD79347.1"/>
    <property type="molecule type" value="Genomic_DNA"/>
</dbReference>